<accession>A0A0N9I0A0</accession>
<gene>
    <name evidence="1" type="ORF">AOZ06_35665</name>
</gene>
<proteinExistence type="predicted"/>
<name>A0A0N9I0A0_9PSEU</name>
<protein>
    <submittedName>
        <fullName evidence="1">Uncharacterized protein</fullName>
    </submittedName>
</protein>
<dbReference type="KEGG" id="kphy:AOZ06_35665"/>
<evidence type="ECO:0000313" key="1">
    <source>
        <dbReference type="EMBL" id="ALG11498.1"/>
    </source>
</evidence>
<evidence type="ECO:0000313" key="2">
    <source>
        <dbReference type="Proteomes" id="UP000063699"/>
    </source>
</evidence>
<organism evidence="1 2">
    <name type="scientific">Kibdelosporangium phytohabitans</name>
    <dbReference type="NCBI Taxonomy" id="860235"/>
    <lineage>
        <taxon>Bacteria</taxon>
        <taxon>Bacillati</taxon>
        <taxon>Actinomycetota</taxon>
        <taxon>Actinomycetes</taxon>
        <taxon>Pseudonocardiales</taxon>
        <taxon>Pseudonocardiaceae</taxon>
        <taxon>Kibdelosporangium</taxon>
    </lineage>
</organism>
<reference evidence="1 2" key="1">
    <citation type="submission" date="2015-07" db="EMBL/GenBank/DDBJ databases">
        <title>Genome sequencing of Kibdelosporangium phytohabitans.</title>
        <authorList>
            <person name="Qin S."/>
            <person name="Xing K."/>
        </authorList>
    </citation>
    <scope>NUCLEOTIDE SEQUENCE [LARGE SCALE GENOMIC DNA]</scope>
    <source>
        <strain evidence="1 2">KLBMP1111</strain>
    </source>
</reference>
<dbReference type="Proteomes" id="UP000063699">
    <property type="component" value="Chromosome"/>
</dbReference>
<sequence length="74" mass="7754">MPTSTAPTVPQLQEMADRAAIAPDGMVDFKITAAIVSSGRTEIEVASAASTTLPNPVRDIPIVLPRAIERLLVA</sequence>
<dbReference type="STRING" id="860235.AOZ06_35665"/>
<dbReference type="EMBL" id="CP012752">
    <property type="protein sequence ID" value="ALG11498.1"/>
    <property type="molecule type" value="Genomic_DNA"/>
</dbReference>
<keyword evidence="2" id="KW-1185">Reference proteome</keyword>
<dbReference type="AlphaFoldDB" id="A0A0N9I0A0"/>